<dbReference type="Pfam" id="PF23339">
    <property type="entry name" value="PTHB1_CtH"/>
    <property type="match status" value="1"/>
</dbReference>
<dbReference type="GO" id="GO:0034464">
    <property type="term" value="C:BBSome"/>
    <property type="evidence" value="ECO:0007669"/>
    <property type="project" value="InterPro"/>
</dbReference>
<dbReference type="OrthoDB" id="6424092at2759"/>
<sequence>MPLPLQEYFKVIQDHFMNRQVIQEVEELIAHRSVQFRVVQKRLLTKLKDSTPTPLNNLDTLLEATHRQIMSVTETMDRHIKALESSSCALSCATNLILLLVKLSVDMSKDEWAFLCACFSPSVDSDSLQGWEEKVNVSLIYLLKHCLGKGNHETKFPDAQLDPIKDISKLKKHI</sequence>
<keyword evidence="4" id="KW-1185">Reference proteome</keyword>
<evidence type="ECO:0000259" key="2">
    <source>
        <dbReference type="Pfam" id="PF23339"/>
    </source>
</evidence>
<name>A0A087UIP1_STEMI</name>
<reference evidence="3 4" key="1">
    <citation type="submission" date="2013-11" db="EMBL/GenBank/DDBJ databases">
        <title>Genome sequencing of Stegodyphus mimosarum.</title>
        <authorList>
            <person name="Bechsgaard J."/>
        </authorList>
    </citation>
    <scope>NUCLEOTIDE SEQUENCE [LARGE SCALE GENOMIC DNA]</scope>
</reference>
<proteinExistence type="predicted"/>
<dbReference type="InterPro" id="IPR026511">
    <property type="entry name" value="PTHB1"/>
</dbReference>
<gene>
    <name evidence="3" type="ORF">X975_18116</name>
</gene>
<dbReference type="GO" id="GO:0060271">
    <property type="term" value="P:cilium assembly"/>
    <property type="evidence" value="ECO:0007669"/>
    <property type="project" value="TreeGrafter"/>
</dbReference>
<feature type="domain" description="PTHB1 C-terminal helix bundle" evidence="2">
    <location>
        <begin position="107"/>
        <end position="174"/>
    </location>
</feature>
<evidence type="ECO:0000313" key="3">
    <source>
        <dbReference type="EMBL" id="KFM77230.1"/>
    </source>
</evidence>
<dbReference type="PANTHER" id="PTHR20991:SF0">
    <property type="entry name" value="PROTEIN PTHB1"/>
    <property type="match status" value="1"/>
</dbReference>
<dbReference type="InterPro" id="IPR055364">
    <property type="entry name" value="PTHB1_CtH_dom"/>
</dbReference>
<dbReference type="STRING" id="407821.A0A087UIP1"/>
<dbReference type="GO" id="GO:0016020">
    <property type="term" value="C:membrane"/>
    <property type="evidence" value="ECO:0007669"/>
    <property type="project" value="TreeGrafter"/>
</dbReference>
<organism evidence="3 4">
    <name type="scientific">Stegodyphus mimosarum</name>
    <name type="common">African social velvet spider</name>
    <dbReference type="NCBI Taxonomy" id="407821"/>
    <lineage>
        <taxon>Eukaryota</taxon>
        <taxon>Metazoa</taxon>
        <taxon>Ecdysozoa</taxon>
        <taxon>Arthropoda</taxon>
        <taxon>Chelicerata</taxon>
        <taxon>Arachnida</taxon>
        <taxon>Araneae</taxon>
        <taxon>Araneomorphae</taxon>
        <taxon>Entelegynae</taxon>
        <taxon>Eresoidea</taxon>
        <taxon>Eresidae</taxon>
        <taxon>Stegodyphus</taxon>
    </lineage>
</organism>
<dbReference type="AlphaFoldDB" id="A0A087UIP1"/>
<dbReference type="InterPro" id="IPR055363">
    <property type="entry name" value="PTHB1_hp_dom"/>
</dbReference>
<evidence type="ECO:0000313" key="4">
    <source>
        <dbReference type="Proteomes" id="UP000054359"/>
    </source>
</evidence>
<dbReference type="PANTHER" id="PTHR20991">
    <property type="entry name" value="PARATHYROID HORMONE-RESPONSIVE B1 GENE"/>
    <property type="match status" value="1"/>
</dbReference>
<feature type="non-terminal residue" evidence="3">
    <location>
        <position position="174"/>
    </location>
</feature>
<feature type="domain" description="PTHB1 hairpin" evidence="1">
    <location>
        <begin position="2"/>
        <end position="104"/>
    </location>
</feature>
<dbReference type="Proteomes" id="UP000054359">
    <property type="component" value="Unassembled WGS sequence"/>
</dbReference>
<dbReference type="EMBL" id="KK119978">
    <property type="protein sequence ID" value="KFM77230.1"/>
    <property type="molecule type" value="Genomic_DNA"/>
</dbReference>
<accession>A0A087UIP1</accession>
<protein>
    <submittedName>
        <fullName evidence="3">Protein PTHB1</fullName>
    </submittedName>
</protein>
<dbReference type="Pfam" id="PF23338">
    <property type="entry name" value="PTHB1_hp"/>
    <property type="match status" value="1"/>
</dbReference>
<evidence type="ECO:0000259" key="1">
    <source>
        <dbReference type="Pfam" id="PF23338"/>
    </source>
</evidence>